<accession>A0A450SRU3</accession>
<dbReference type="GO" id="GO:0006865">
    <property type="term" value="P:amino acid transport"/>
    <property type="evidence" value="ECO:0007669"/>
    <property type="project" value="UniProtKB-KW"/>
</dbReference>
<feature type="transmembrane region" description="Helical" evidence="9">
    <location>
        <begin position="53"/>
        <end position="72"/>
    </location>
</feature>
<feature type="transmembrane region" description="Helical" evidence="9">
    <location>
        <begin position="6"/>
        <end position="25"/>
    </location>
</feature>
<evidence type="ECO:0000256" key="9">
    <source>
        <dbReference type="SAM" id="Phobius"/>
    </source>
</evidence>
<dbReference type="InterPro" id="IPR052157">
    <property type="entry name" value="BCAA_transport_permease"/>
</dbReference>
<keyword evidence="5" id="KW-0029">Amino-acid transport</keyword>
<keyword evidence="4 9" id="KW-0812">Transmembrane</keyword>
<evidence type="ECO:0000256" key="5">
    <source>
        <dbReference type="ARBA" id="ARBA00022970"/>
    </source>
</evidence>
<keyword evidence="2" id="KW-0813">Transport</keyword>
<proteinExistence type="inferred from homology"/>
<dbReference type="AlphaFoldDB" id="A0A450SRU3"/>
<dbReference type="Pfam" id="PF02653">
    <property type="entry name" value="BPD_transp_2"/>
    <property type="match status" value="1"/>
</dbReference>
<feature type="transmembrane region" description="Helical" evidence="9">
    <location>
        <begin position="186"/>
        <end position="205"/>
    </location>
</feature>
<dbReference type="CDD" id="cd06582">
    <property type="entry name" value="TM_PBP1_LivH_like"/>
    <property type="match status" value="1"/>
</dbReference>
<keyword evidence="7 9" id="KW-0472">Membrane</keyword>
<feature type="transmembrane region" description="Helical" evidence="9">
    <location>
        <begin position="93"/>
        <end position="112"/>
    </location>
</feature>
<dbReference type="GO" id="GO:0005886">
    <property type="term" value="C:plasma membrane"/>
    <property type="evidence" value="ECO:0007669"/>
    <property type="project" value="UniProtKB-SubCell"/>
</dbReference>
<evidence type="ECO:0000256" key="2">
    <source>
        <dbReference type="ARBA" id="ARBA00022448"/>
    </source>
</evidence>
<comment type="similarity">
    <text evidence="8">Belongs to the binding-protein-dependent transport system permease family. LivHM subfamily.</text>
</comment>
<feature type="transmembrane region" description="Helical" evidence="9">
    <location>
        <begin position="211"/>
        <end position="228"/>
    </location>
</feature>
<dbReference type="EMBL" id="CAADEW010000062">
    <property type="protein sequence ID" value="VFJ56578.1"/>
    <property type="molecule type" value="Genomic_DNA"/>
</dbReference>
<dbReference type="PANTHER" id="PTHR11795:SF445">
    <property type="entry name" value="AMINO ACID ABC TRANSPORTER PERMEASE PROTEIN"/>
    <property type="match status" value="1"/>
</dbReference>
<gene>
    <name evidence="10" type="ORF">BECKFW1821A_GA0114235_106216</name>
</gene>
<evidence type="ECO:0000313" key="10">
    <source>
        <dbReference type="EMBL" id="VFJ56578.1"/>
    </source>
</evidence>
<keyword evidence="3" id="KW-1003">Cell membrane</keyword>
<feature type="transmembrane region" description="Helical" evidence="9">
    <location>
        <begin position="258"/>
        <end position="274"/>
    </location>
</feature>
<evidence type="ECO:0000256" key="3">
    <source>
        <dbReference type="ARBA" id="ARBA00022475"/>
    </source>
</evidence>
<name>A0A450SRU3_9GAMM</name>
<feature type="transmembrane region" description="Helical" evidence="9">
    <location>
        <begin position="132"/>
        <end position="155"/>
    </location>
</feature>
<comment type="subcellular location">
    <subcellularLocation>
        <location evidence="1">Cell inner membrane</location>
        <topology evidence="1">Multi-pass membrane protein</topology>
    </subcellularLocation>
</comment>
<dbReference type="InterPro" id="IPR001851">
    <property type="entry name" value="ABC_transp_permease"/>
</dbReference>
<evidence type="ECO:0000256" key="7">
    <source>
        <dbReference type="ARBA" id="ARBA00023136"/>
    </source>
</evidence>
<keyword evidence="6 9" id="KW-1133">Transmembrane helix</keyword>
<sequence>MQILLNGLISGLAIALLAVAFQVVYLPTRIFFVGLAGLYALAPYLYLASGGSSYSWVLSIILSAITIIFLAVAIEWANHAPLTRRRASEGTHLITSLGIYIVIVQVVAMLWGNDTKTLRVGLDFTLSLGSSILTGSQLLILVVASFLLAGFLIMLRVTDVGLRLRALADNPVQFALYGYNVDTHRLMAFALAGMFVTAASLLTAYDIGFDPHTGLHAVLLAVVAVIIGGRRSFVGPIVGGLLLGIIRAQVVWHLSARWQEAVTFAILALFLLLRPQGLFGGKARLESDGS</sequence>
<feature type="transmembrane region" description="Helical" evidence="9">
    <location>
        <begin position="233"/>
        <end position="252"/>
    </location>
</feature>
<feature type="transmembrane region" description="Helical" evidence="9">
    <location>
        <begin position="30"/>
        <end position="47"/>
    </location>
</feature>
<evidence type="ECO:0000256" key="6">
    <source>
        <dbReference type="ARBA" id="ARBA00022989"/>
    </source>
</evidence>
<organism evidence="10">
    <name type="scientific">Candidatus Kentrum sp. FW</name>
    <dbReference type="NCBI Taxonomy" id="2126338"/>
    <lineage>
        <taxon>Bacteria</taxon>
        <taxon>Pseudomonadati</taxon>
        <taxon>Pseudomonadota</taxon>
        <taxon>Gammaproteobacteria</taxon>
        <taxon>Candidatus Kentrum</taxon>
    </lineage>
</organism>
<evidence type="ECO:0000256" key="8">
    <source>
        <dbReference type="ARBA" id="ARBA00037998"/>
    </source>
</evidence>
<dbReference type="PANTHER" id="PTHR11795">
    <property type="entry name" value="BRANCHED-CHAIN AMINO ACID TRANSPORT SYSTEM PERMEASE PROTEIN LIVH"/>
    <property type="match status" value="1"/>
</dbReference>
<reference evidence="10" key="1">
    <citation type="submission" date="2019-02" db="EMBL/GenBank/DDBJ databases">
        <authorList>
            <person name="Gruber-Vodicka R. H."/>
            <person name="Seah K. B. B."/>
        </authorList>
    </citation>
    <scope>NUCLEOTIDE SEQUENCE</scope>
    <source>
        <strain evidence="10">BECK_BZ15</strain>
    </source>
</reference>
<evidence type="ECO:0000256" key="1">
    <source>
        <dbReference type="ARBA" id="ARBA00004429"/>
    </source>
</evidence>
<protein>
    <submittedName>
        <fullName evidence="10">Amino acid/amide ABC transporter membrane protein 1, HAAT family</fullName>
    </submittedName>
</protein>
<dbReference type="GO" id="GO:0022857">
    <property type="term" value="F:transmembrane transporter activity"/>
    <property type="evidence" value="ECO:0007669"/>
    <property type="project" value="InterPro"/>
</dbReference>
<evidence type="ECO:0000256" key="4">
    <source>
        <dbReference type="ARBA" id="ARBA00022692"/>
    </source>
</evidence>